<dbReference type="OrthoDB" id="5496408at2"/>
<gene>
    <name evidence="1" type="ORF">DN745_09525</name>
</gene>
<dbReference type="AlphaFoldDB" id="A0A2Z4FKQ5"/>
<evidence type="ECO:0000313" key="1">
    <source>
        <dbReference type="EMBL" id="AWV89561.1"/>
    </source>
</evidence>
<dbReference type="GO" id="GO:0020037">
    <property type="term" value="F:heme binding"/>
    <property type="evidence" value="ECO:0007669"/>
    <property type="project" value="InterPro"/>
</dbReference>
<dbReference type="PANTHER" id="PTHR38034:SF1">
    <property type="entry name" value="INNER MEMBRANE PROTEIN YPJD"/>
    <property type="match status" value="1"/>
</dbReference>
<proteinExistence type="predicted"/>
<dbReference type="GO" id="GO:0017004">
    <property type="term" value="P:cytochrome complex assembly"/>
    <property type="evidence" value="ECO:0007669"/>
    <property type="project" value="InterPro"/>
</dbReference>
<accession>A0A2Z4FKQ5</accession>
<dbReference type="InterPro" id="IPR052372">
    <property type="entry name" value="YpjD/HemX"/>
</dbReference>
<dbReference type="RefSeq" id="WP_111334309.1">
    <property type="nucleotide sequence ID" value="NZ_CP030032.1"/>
</dbReference>
<dbReference type="Proteomes" id="UP000249799">
    <property type="component" value="Chromosome"/>
</dbReference>
<sequence length="274" mass="29784">MTSPLNILELALPALYALTFGVYYRQFFGEDAQGDRFFGSFMLKGTLAIHVGYLIYRGITLAHFPIATGAEFMSMLAASIAAIYVLVETRHNNPNTGIFFIGLITLFQLFSSILITDISTYPDRMTHSVFGVHIIVTGLGFAALSLSAIYALMYVMLSRQLKARNLGVIFRRLPPLATLENMSKLATIAGVILLGIGLALGHWFALEQGVSLTTLDPTIIAADLIWLAYFLGLIVVSVRGLSGLRMGYFSLFGYVALVGTIVVILSVSGALHSF</sequence>
<reference evidence="1 2" key="1">
    <citation type="submission" date="2018-06" db="EMBL/GenBank/DDBJ databases">
        <title>Lujinxingia sediminis gen. nov. sp. nov., a new facultative anaerobic member of the class Deltaproteobacteria, and proposal of Lujinxingaceae fam. nov.</title>
        <authorList>
            <person name="Guo L.-Y."/>
            <person name="Li C.-M."/>
            <person name="Wang S."/>
            <person name="Du Z.-J."/>
        </authorList>
    </citation>
    <scope>NUCLEOTIDE SEQUENCE [LARGE SCALE GENOMIC DNA]</scope>
    <source>
        <strain evidence="1 2">FA350</strain>
    </source>
</reference>
<evidence type="ECO:0000313" key="2">
    <source>
        <dbReference type="Proteomes" id="UP000249799"/>
    </source>
</evidence>
<dbReference type="KEGG" id="bsed:DN745_09525"/>
<dbReference type="EMBL" id="CP030032">
    <property type="protein sequence ID" value="AWV89561.1"/>
    <property type="molecule type" value="Genomic_DNA"/>
</dbReference>
<dbReference type="InterPro" id="IPR002541">
    <property type="entry name" value="Cyt_c_assembly"/>
</dbReference>
<protein>
    <submittedName>
        <fullName evidence="1">Uncharacterized protein</fullName>
    </submittedName>
</protein>
<keyword evidence="2" id="KW-1185">Reference proteome</keyword>
<name>A0A2Z4FKQ5_9DELT</name>
<dbReference type="Pfam" id="PF01578">
    <property type="entry name" value="Cytochrom_C_asm"/>
    <property type="match status" value="1"/>
</dbReference>
<organism evidence="1 2">
    <name type="scientific">Bradymonas sediminis</name>
    <dbReference type="NCBI Taxonomy" id="1548548"/>
    <lineage>
        <taxon>Bacteria</taxon>
        <taxon>Deltaproteobacteria</taxon>
        <taxon>Bradymonadales</taxon>
        <taxon>Bradymonadaceae</taxon>
        <taxon>Bradymonas</taxon>
    </lineage>
</organism>
<dbReference type="PANTHER" id="PTHR38034">
    <property type="entry name" value="INNER MEMBRANE PROTEIN YPJD"/>
    <property type="match status" value="1"/>
</dbReference>